<proteinExistence type="predicted"/>
<keyword evidence="2" id="KW-1185">Reference proteome</keyword>
<reference evidence="1 2" key="1">
    <citation type="submission" date="2020-02" db="EMBL/GenBank/DDBJ databases">
        <title>Draft genome sequence of Haematococcus lacustris strain NIES-144.</title>
        <authorList>
            <person name="Morimoto D."/>
            <person name="Nakagawa S."/>
            <person name="Yoshida T."/>
            <person name="Sawayama S."/>
        </authorList>
    </citation>
    <scope>NUCLEOTIDE SEQUENCE [LARGE SCALE GENOMIC DNA]</scope>
    <source>
        <strain evidence="1 2">NIES-144</strain>
    </source>
</reference>
<dbReference type="AlphaFoldDB" id="A0A699ZVJ4"/>
<evidence type="ECO:0000313" key="2">
    <source>
        <dbReference type="Proteomes" id="UP000485058"/>
    </source>
</evidence>
<organism evidence="1 2">
    <name type="scientific">Haematococcus lacustris</name>
    <name type="common">Green alga</name>
    <name type="synonym">Haematococcus pluvialis</name>
    <dbReference type="NCBI Taxonomy" id="44745"/>
    <lineage>
        <taxon>Eukaryota</taxon>
        <taxon>Viridiplantae</taxon>
        <taxon>Chlorophyta</taxon>
        <taxon>core chlorophytes</taxon>
        <taxon>Chlorophyceae</taxon>
        <taxon>CS clade</taxon>
        <taxon>Chlamydomonadales</taxon>
        <taxon>Haematococcaceae</taxon>
        <taxon>Haematococcus</taxon>
    </lineage>
</organism>
<protein>
    <submittedName>
        <fullName evidence="1">Uncharacterized protein</fullName>
    </submittedName>
</protein>
<evidence type="ECO:0000313" key="1">
    <source>
        <dbReference type="EMBL" id="GFH25955.1"/>
    </source>
</evidence>
<sequence length="82" mass="8814">MLRLLVRTAAVGADGYNALVLLLDGAPDYKAETRLLSGVKPQQLAPLALDLVWGMEGILQMMQQHWRMFCLVACEGAGSLGG</sequence>
<name>A0A699ZVJ4_HAELA</name>
<dbReference type="Proteomes" id="UP000485058">
    <property type="component" value="Unassembled WGS sequence"/>
</dbReference>
<accession>A0A699ZVJ4</accession>
<comment type="caution">
    <text evidence="1">The sequence shown here is derived from an EMBL/GenBank/DDBJ whole genome shotgun (WGS) entry which is preliminary data.</text>
</comment>
<gene>
    <name evidence="1" type="ORF">HaLaN_24010</name>
</gene>
<dbReference type="EMBL" id="BLLF01002970">
    <property type="protein sequence ID" value="GFH25955.1"/>
    <property type="molecule type" value="Genomic_DNA"/>
</dbReference>